<name>A0AAV5FCN8_ELECO</name>
<evidence type="ECO:0000259" key="1">
    <source>
        <dbReference type="SMART" id="SM00256"/>
    </source>
</evidence>
<gene>
    <name evidence="2" type="primary">gb21219</name>
    <name evidence="2" type="ORF">PR202_gb21219</name>
</gene>
<comment type="caution">
    <text evidence="2">The sequence shown here is derived from an EMBL/GenBank/DDBJ whole genome shotgun (WGS) entry which is preliminary data.</text>
</comment>
<dbReference type="Proteomes" id="UP001054889">
    <property type="component" value="Unassembled WGS sequence"/>
</dbReference>
<evidence type="ECO:0000313" key="3">
    <source>
        <dbReference type="Proteomes" id="UP001054889"/>
    </source>
</evidence>
<dbReference type="SMART" id="SM00256">
    <property type="entry name" value="FBOX"/>
    <property type="match status" value="1"/>
</dbReference>
<dbReference type="EMBL" id="BQKI01000084">
    <property type="protein sequence ID" value="GJN32697.1"/>
    <property type="molecule type" value="Genomic_DNA"/>
</dbReference>
<evidence type="ECO:0000313" key="2">
    <source>
        <dbReference type="EMBL" id="GJN32697.1"/>
    </source>
</evidence>
<dbReference type="PANTHER" id="PTHR31264">
    <property type="entry name" value="OS07G0554500 PROTEIN-RELATED"/>
    <property type="match status" value="1"/>
</dbReference>
<organism evidence="2 3">
    <name type="scientific">Eleusine coracana subsp. coracana</name>
    <dbReference type="NCBI Taxonomy" id="191504"/>
    <lineage>
        <taxon>Eukaryota</taxon>
        <taxon>Viridiplantae</taxon>
        <taxon>Streptophyta</taxon>
        <taxon>Embryophyta</taxon>
        <taxon>Tracheophyta</taxon>
        <taxon>Spermatophyta</taxon>
        <taxon>Magnoliopsida</taxon>
        <taxon>Liliopsida</taxon>
        <taxon>Poales</taxon>
        <taxon>Poaceae</taxon>
        <taxon>PACMAD clade</taxon>
        <taxon>Chloridoideae</taxon>
        <taxon>Cynodonteae</taxon>
        <taxon>Eleusininae</taxon>
        <taxon>Eleusine</taxon>
    </lineage>
</organism>
<dbReference type="InterPro" id="IPR036047">
    <property type="entry name" value="F-box-like_dom_sf"/>
</dbReference>
<dbReference type="AlphaFoldDB" id="A0AAV5FCN8"/>
<keyword evidence="3" id="KW-1185">Reference proteome</keyword>
<dbReference type="InterPro" id="IPR001810">
    <property type="entry name" value="F-box_dom"/>
</dbReference>
<reference evidence="2" key="1">
    <citation type="journal article" date="2018" name="DNA Res.">
        <title>Multiple hybrid de novo genome assembly of finger millet, an orphan allotetraploid crop.</title>
        <authorList>
            <person name="Hatakeyama M."/>
            <person name="Aluri S."/>
            <person name="Balachadran M.T."/>
            <person name="Sivarajan S.R."/>
            <person name="Patrignani A."/>
            <person name="Gruter S."/>
            <person name="Poveda L."/>
            <person name="Shimizu-Inatsugi R."/>
            <person name="Baeten J."/>
            <person name="Francoijs K.J."/>
            <person name="Nataraja K.N."/>
            <person name="Reddy Y.A.N."/>
            <person name="Phadnis S."/>
            <person name="Ravikumar R.L."/>
            <person name="Schlapbach R."/>
            <person name="Sreeman S.M."/>
            <person name="Shimizu K.K."/>
        </authorList>
    </citation>
    <scope>NUCLEOTIDE SEQUENCE</scope>
</reference>
<proteinExistence type="predicted"/>
<dbReference type="Gene3D" id="1.20.1280.50">
    <property type="match status" value="1"/>
</dbReference>
<feature type="domain" description="F-box" evidence="1">
    <location>
        <begin position="78"/>
        <end position="119"/>
    </location>
</feature>
<sequence>MEAYGPNLKLKHSLGARRPAHLAWLVLGRRLDAPPPVPLSTDPLLLPRRAPAFGSDAAMASPAAPIPDHQAPLPLPTVTDEILEDILLRLPTPTDLARASTACASFRRIITDRSFLRRFRVLHPPPLLGFVNRQGFHPAEPPHPSAPLAGALAGAADFSYTFVPTGRWIEPWRARDVRQGRVLIECVPEFTVADAEKFSLRDLELAVCDPLFRRYVLLPSIPEGLTAPLARPFDFESFLAPTAEDEDETSFRVICTAWNDTTLFAFVFSSITGEWNLAASPSFSSLDTSPPHYYNEFTSFCFVGNCIYWTRPWVDKLLVLDSLSMEFSVVNSVPSSNLRQDNLKSHVVAGENETPLILFLSDRNEDVSGDHLHIAKLNVSEPADQWKLEKIIPLPRQYSYSIICADKEFLFLQGIPKEYQNSRFPWEEYPFREYFSLDTKTSELKRICGKKRYFFDARPYFGFPPSLSEPCI</sequence>
<dbReference type="PANTHER" id="PTHR31264:SF11">
    <property type="entry name" value="OS07G0555100 PROTEIN"/>
    <property type="match status" value="1"/>
</dbReference>
<dbReference type="SUPFAM" id="SSF81383">
    <property type="entry name" value="F-box domain"/>
    <property type="match status" value="1"/>
</dbReference>
<reference evidence="2" key="2">
    <citation type="submission" date="2021-12" db="EMBL/GenBank/DDBJ databases">
        <title>Resequencing data analysis of finger millet.</title>
        <authorList>
            <person name="Hatakeyama M."/>
            <person name="Aluri S."/>
            <person name="Balachadran M.T."/>
            <person name="Sivarajan S.R."/>
            <person name="Poveda L."/>
            <person name="Shimizu-Inatsugi R."/>
            <person name="Schlapbach R."/>
            <person name="Sreeman S.M."/>
            <person name="Shimizu K.K."/>
        </authorList>
    </citation>
    <scope>NUCLEOTIDE SEQUENCE</scope>
</reference>
<accession>A0AAV5FCN8</accession>
<dbReference type="Pfam" id="PF12937">
    <property type="entry name" value="F-box-like"/>
    <property type="match status" value="1"/>
</dbReference>
<protein>
    <recommendedName>
        <fullName evidence="1">F-box domain-containing protein</fullName>
    </recommendedName>
</protein>